<dbReference type="Proteomes" id="UP000737018">
    <property type="component" value="Unassembled WGS sequence"/>
</dbReference>
<comment type="caution">
    <text evidence="1">The sequence shown here is derived from an EMBL/GenBank/DDBJ whole genome shotgun (WGS) entry which is preliminary data.</text>
</comment>
<reference evidence="1" key="1">
    <citation type="submission" date="2020-03" db="EMBL/GenBank/DDBJ databases">
        <title>Castanea mollissima Vanexum genome sequencing.</title>
        <authorList>
            <person name="Staton M."/>
        </authorList>
    </citation>
    <scope>NUCLEOTIDE SEQUENCE</scope>
    <source>
        <tissue evidence="1">Leaf</tissue>
    </source>
</reference>
<dbReference type="OrthoDB" id="10488387at2759"/>
<evidence type="ECO:0000313" key="2">
    <source>
        <dbReference type="Proteomes" id="UP000737018"/>
    </source>
</evidence>
<keyword evidence="2" id="KW-1185">Reference proteome</keyword>
<name>A0A8J4QUI1_9ROSI</name>
<proteinExistence type="predicted"/>
<accession>A0A8J4QUI1</accession>
<dbReference type="AlphaFoldDB" id="A0A8J4QUI1"/>
<organism evidence="1 2">
    <name type="scientific">Castanea mollissima</name>
    <name type="common">Chinese chestnut</name>
    <dbReference type="NCBI Taxonomy" id="60419"/>
    <lineage>
        <taxon>Eukaryota</taxon>
        <taxon>Viridiplantae</taxon>
        <taxon>Streptophyta</taxon>
        <taxon>Embryophyta</taxon>
        <taxon>Tracheophyta</taxon>
        <taxon>Spermatophyta</taxon>
        <taxon>Magnoliopsida</taxon>
        <taxon>eudicotyledons</taxon>
        <taxon>Gunneridae</taxon>
        <taxon>Pentapetalae</taxon>
        <taxon>rosids</taxon>
        <taxon>fabids</taxon>
        <taxon>Fagales</taxon>
        <taxon>Fagaceae</taxon>
        <taxon>Castanea</taxon>
    </lineage>
</organism>
<evidence type="ECO:0000313" key="1">
    <source>
        <dbReference type="EMBL" id="KAF3959781.1"/>
    </source>
</evidence>
<dbReference type="EMBL" id="JRKL02002250">
    <property type="protein sequence ID" value="KAF3959781.1"/>
    <property type="molecule type" value="Genomic_DNA"/>
</dbReference>
<sequence length="71" mass="7604">MRSSSGCFISLLGNSSGCFTVKSAYLVAMSMGSREETGNFSNDAGPAVLFVRASPNLQNKFCGPVDMQKRF</sequence>
<protein>
    <submittedName>
        <fullName evidence="1">Uncharacterized protein</fullName>
    </submittedName>
</protein>
<gene>
    <name evidence="1" type="ORF">CMV_015441</name>
</gene>